<feature type="non-terminal residue" evidence="1">
    <location>
        <position position="1"/>
    </location>
</feature>
<dbReference type="EMBL" id="UINC01219580">
    <property type="protein sequence ID" value="SVE47108.1"/>
    <property type="molecule type" value="Genomic_DNA"/>
</dbReference>
<accession>A0A383DTD1</accession>
<evidence type="ECO:0000313" key="1">
    <source>
        <dbReference type="EMBL" id="SVE47108.1"/>
    </source>
</evidence>
<evidence type="ECO:0008006" key="2">
    <source>
        <dbReference type="Google" id="ProtNLM"/>
    </source>
</evidence>
<dbReference type="AlphaFoldDB" id="A0A383DTD1"/>
<name>A0A383DTD1_9ZZZZ</name>
<dbReference type="InterPro" id="IPR013320">
    <property type="entry name" value="ConA-like_dom_sf"/>
</dbReference>
<gene>
    <name evidence="1" type="ORF">METZ01_LOCUS499962</name>
</gene>
<dbReference type="Gene3D" id="2.60.120.200">
    <property type="match status" value="1"/>
</dbReference>
<organism evidence="1">
    <name type="scientific">marine metagenome</name>
    <dbReference type="NCBI Taxonomy" id="408172"/>
    <lineage>
        <taxon>unclassified sequences</taxon>
        <taxon>metagenomes</taxon>
        <taxon>ecological metagenomes</taxon>
    </lineage>
</organism>
<sequence length="47" mass="5435">ELWPFDQKFYLVLNLAIGGIWGGTVSPEIFPVEFIVDYVKVYQQPCD</sequence>
<protein>
    <recommendedName>
        <fullName evidence="2">GH16 domain-containing protein</fullName>
    </recommendedName>
</protein>
<reference evidence="1" key="1">
    <citation type="submission" date="2018-05" db="EMBL/GenBank/DDBJ databases">
        <authorList>
            <person name="Lanie J.A."/>
            <person name="Ng W.-L."/>
            <person name="Kazmierczak K.M."/>
            <person name="Andrzejewski T.M."/>
            <person name="Davidsen T.M."/>
            <person name="Wayne K.J."/>
            <person name="Tettelin H."/>
            <person name="Glass J.I."/>
            <person name="Rusch D."/>
            <person name="Podicherti R."/>
            <person name="Tsui H.-C.T."/>
            <person name="Winkler M.E."/>
        </authorList>
    </citation>
    <scope>NUCLEOTIDE SEQUENCE</scope>
</reference>
<dbReference type="SUPFAM" id="SSF49899">
    <property type="entry name" value="Concanavalin A-like lectins/glucanases"/>
    <property type="match status" value="1"/>
</dbReference>
<proteinExistence type="predicted"/>